<evidence type="ECO:0000313" key="3">
    <source>
        <dbReference type="Proteomes" id="UP000019050"/>
    </source>
</evidence>
<evidence type="ECO:0000259" key="1">
    <source>
        <dbReference type="Pfam" id="PF13407"/>
    </source>
</evidence>
<dbReference type="HOGENOM" id="CLU_876095_0_0_9"/>
<dbReference type="SUPFAM" id="SSF53822">
    <property type="entry name" value="Periplasmic binding protein-like I"/>
    <property type="match status" value="1"/>
</dbReference>
<dbReference type="InterPro" id="IPR025997">
    <property type="entry name" value="SBP_2_dom"/>
</dbReference>
<dbReference type="RefSeq" id="WP_023392470.1">
    <property type="nucleotide sequence ID" value="NZ_KI535342.1"/>
</dbReference>
<reference evidence="2" key="1">
    <citation type="submission" date="2013-06" db="EMBL/GenBank/DDBJ databases">
        <authorList>
            <person name="Weinstock G."/>
            <person name="Sodergren E."/>
            <person name="Clifton S."/>
            <person name="Fulton L."/>
            <person name="Fulton B."/>
            <person name="Courtney L."/>
            <person name="Fronick C."/>
            <person name="Harrison M."/>
            <person name="Strong C."/>
            <person name="Farmer C."/>
            <person name="Delahaunty K."/>
            <person name="Markovic C."/>
            <person name="Hall O."/>
            <person name="Minx P."/>
            <person name="Tomlinson C."/>
            <person name="Mitreva M."/>
            <person name="Nelson J."/>
            <person name="Hou S."/>
            <person name="Wollam A."/>
            <person name="Pepin K.H."/>
            <person name="Johnson M."/>
            <person name="Bhonagiri V."/>
            <person name="Nash W.E."/>
            <person name="Warren W."/>
            <person name="Chinwalla A."/>
            <person name="Mardis E.R."/>
            <person name="Wilson R.K."/>
        </authorList>
    </citation>
    <scope>NUCLEOTIDE SEQUENCE [LARGE SCALE GENOMIC DNA]</scope>
    <source>
        <strain evidence="2">ATCC 49176</strain>
    </source>
</reference>
<organism evidence="2 3">
    <name type="scientific">Abiotrophia defectiva ATCC 49176</name>
    <dbReference type="NCBI Taxonomy" id="592010"/>
    <lineage>
        <taxon>Bacteria</taxon>
        <taxon>Bacillati</taxon>
        <taxon>Bacillota</taxon>
        <taxon>Bacilli</taxon>
        <taxon>Lactobacillales</taxon>
        <taxon>Aerococcaceae</taxon>
        <taxon>Abiotrophia</taxon>
    </lineage>
</organism>
<dbReference type="STRING" id="592010.GCWU000182_001874"/>
<dbReference type="InterPro" id="IPR028082">
    <property type="entry name" value="Peripla_BP_I"/>
</dbReference>
<accession>W1Q150</accession>
<dbReference type="GeneID" id="84817134"/>
<dbReference type="AlphaFoldDB" id="W1Q150"/>
<keyword evidence="3" id="KW-1185">Reference proteome</keyword>
<comment type="caution">
    <text evidence="2">The sequence shown here is derived from an EMBL/GenBank/DDBJ whole genome shotgun (WGS) entry which is preliminary data.</text>
</comment>
<gene>
    <name evidence="2" type="ORF">GCWU000182_001874</name>
</gene>
<dbReference type="EMBL" id="ACIN03000017">
    <property type="protein sequence ID" value="ESK64690.1"/>
    <property type="molecule type" value="Genomic_DNA"/>
</dbReference>
<evidence type="ECO:0000313" key="2">
    <source>
        <dbReference type="EMBL" id="ESK64690.1"/>
    </source>
</evidence>
<sequence>MRKLSTILLGLVLISLASLLALSLWLGQPAQTITHRILFASSKALSHPYNQQVLAGLKASINPSDDVELQTLALPDNVDEQATLLSHQKLLTGDQVILHSAYSLELTPQLENWLNQGIKLTLIDSPKVQLSQASQLGWSPQEQGQALAQALNSKSGTDAPFILAYQANNRESIERLKGVQDVLDQSGQAYQTLALAGDKLDNQQAMLHAVEASSSKPAVALLDQASIQELARYLHQNLAIPNIYSIGYQAQVFSAIEAGDISRNLTPNPYALGYAAGQTGQNQSDKASDIATKLTYQWIEAQDLFNPQFASWLFPLE</sequence>
<protein>
    <recommendedName>
        <fullName evidence="1">Periplasmic binding protein domain-containing protein</fullName>
    </recommendedName>
</protein>
<feature type="domain" description="Periplasmic binding protein" evidence="1">
    <location>
        <begin position="42"/>
        <end position="282"/>
    </location>
</feature>
<dbReference type="Proteomes" id="UP000019050">
    <property type="component" value="Unassembled WGS sequence"/>
</dbReference>
<dbReference type="Gene3D" id="3.40.50.2300">
    <property type="match status" value="2"/>
</dbReference>
<proteinExistence type="predicted"/>
<dbReference type="Pfam" id="PF13407">
    <property type="entry name" value="Peripla_BP_4"/>
    <property type="match status" value="1"/>
</dbReference>
<name>W1Q150_ABIDE</name>